<reference evidence="9 10" key="1">
    <citation type="submission" date="2020-06" db="EMBL/GenBank/DDBJ databases">
        <title>Pseudomonas eucalypticola sp. nov., an endophyte of Eucalyptus dunnii leaves with biocontrol ability of eucalyptus leaf blight.</title>
        <authorList>
            <person name="Liu Y."/>
            <person name="Song Z."/>
            <person name="Zeng H."/>
            <person name="Lu M."/>
            <person name="Wang X."/>
            <person name="Lian X."/>
            <person name="Zhang Q."/>
        </authorList>
    </citation>
    <scope>NUCLEOTIDE SEQUENCE [LARGE SCALE GENOMIC DNA]</scope>
    <source>
        <strain evidence="9 10">NP-1</strain>
    </source>
</reference>
<dbReference type="PANTHER" id="PTHR30489">
    <property type="entry name" value="LIPOPROTEIN-RELEASING SYSTEM TRANSMEMBRANE PROTEIN LOLE"/>
    <property type="match status" value="1"/>
</dbReference>
<dbReference type="GO" id="GO:0098797">
    <property type="term" value="C:plasma membrane protein complex"/>
    <property type="evidence" value="ECO:0007669"/>
    <property type="project" value="TreeGrafter"/>
</dbReference>
<evidence type="ECO:0000313" key="10">
    <source>
        <dbReference type="Proteomes" id="UP000509568"/>
    </source>
</evidence>
<proteinExistence type="inferred from homology"/>
<gene>
    <name evidence="9" type="ORF">HWQ56_00630</name>
</gene>
<dbReference type="PANTHER" id="PTHR30489:SF0">
    <property type="entry name" value="LIPOPROTEIN-RELEASING SYSTEM TRANSMEMBRANE PROTEIN LOLE"/>
    <property type="match status" value="1"/>
</dbReference>
<feature type="transmembrane region" description="Helical" evidence="7">
    <location>
        <begin position="269"/>
        <end position="293"/>
    </location>
</feature>
<dbReference type="RefSeq" id="WP_158158420.1">
    <property type="nucleotide sequence ID" value="NZ_CP056030.1"/>
</dbReference>
<dbReference type="KEGG" id="pez:HWQ56_00630"/>
<feature type="transmembrane region" description="Helical" evidence="7">
    <location>
        <begin position="313"/>
        <end position="339"/>
    </location>
</feature>
<evidence type="ECO:0000256" key="7">
    <source>
        <dbReference type="SAM" id="Phobius"/>
    </source>
</evidence>
<evidence type="ECO:0000256" key="3">
    <source>
        <dbReference type="ARBA" id="ARBA00022475"/>
    </source>
</evidence>
<keyword evidence="4 7" id="KW-0812">Transmembrane</keyword>
<dbReference type="Pfam" id="PF02687">
    <property type="entry name" value="FtsX"/>
    <property type="match status" value="1"/>
</dbReference>
<evidence type="ECO:0000256" key="4">
    <source>
        <dbReference type="ARBA" id="ARBA00022692"/>
    </source>
</evidence>
<protein>
    <submittedName>
        <fullName evidence="9">ABC transporter permease</fullName>
    </submittedName>
</protein>
<dbReference type="InterPro" id="IPR051447">
    <property type="entry name" value="Lipoprotein-release_system"/>
</dbReference>
<evidence type="ECO:0000313" key="9">
    <source>
        <dbReference type="EMBL" id="QKZ02376.1"/>
    </source>
</evidence>
<evidence type="ECO:0000259" key="8">
    <source>
        <dbReference type="Pfam" id="PF02687"/>
    </source>
</evidence>
<dbReference type="EMBL" id="CP056030">
    <property type="protein sequence ID" value="QKZ02376.1"/>
    <property type="molecule type" value="Genomic_DNA"/>
</dbReference>
<organism evidence="9 10">
    <name type="scientific">Pseudomonas eucalypticola</name>
    <dbReference type="NCBI Taxonomy" id="2599595"/>
    <lineage>
        <taxon>Bacteria</taxon>
        <taxon>Pseudomonadati</taxon>
        <taxon>Pseudomonadota</taxon>
        <taxon>Gammaproteobacteria</taxon>
        <taxon>Pseudomonadales</taxon>
        <taxon>Pseudomonadaceae</taxon>
        <taxon>Pseudomonas</taxon>
    </lineage>
</organism>
<evidence type="ECO:0000256" key="2">
    <source>
        <dbReference type="ARBA" id="ARBA00005236"/>
    </source>
</evidence>
<dbReference type="GO" id="GO:0044874">
    <property type="term" value="P:lipoprotein localization to outer membrane"/>
    <property type="evidence" value="ECO:0007669"/>
    <property type="project" value="TreeGrafter"/>
</dbReference>
<comment type="subcellular location">
    <subcellularLocation>
        <location evidence="1">Cell membrane</location>
        <topology evidence="1">Multi-pass membrane protein</topology>
    </subcellularLocation>
</comment>
<evidence type="ECO:0000256" key="1">
    <source>
        <dbReference type="ARBA" id="ARBA00004651"/>
    </source>
</evidence>
<accession>A0A7D5D437</accession>
<comment type="similarity">
    <text evidence="2">Belongs to the ABC-4 integral membrane protein family. LolC/E subfamily.</text>
</comment>
<feature type="transmembrane region" description="Helical" evidence="7">
    <location>
        <begin position="359"/>
        <end position="381"/>
    </location>
</feature>
<keyword evidence="6 7" id="KW-0472">Membrane</keyword>
<dbReference type="Proteomes" id="UP000509568">
    <property type="component" value="Chromosome"/>
</dbReference>
<feature type="transmembrane region" description="Helical" evidence="7">
    <location>
        <begin position="20"/>
        <end position="41"/>
    </location>
</feature>
<keyword evidence="10" id="KW-1185">Reference proteome</keyword>
<dbReference type="AlphaFoldDB" id="A0A7D5D437"/>
<evidence type="ECO:0000256" key="6">
    <source>
        <dbReference type="ARBA" id="ARBA00023136"/>
    </source>
</evidence>
<keyword evidence="3" id="KW-1003">Cell membrane</keyword>
<dbReference type="InterPro" id="IPR003838">
    <property type="entry name" value="ABC3_permease_C"/>
</dbReference>
<sequence>MRRSLIATLAWQDWRDEWRLSLCAVLALVAVVAPLLLLFGLKFGLINGLTERLQQDPGVREIIPLAGGRFSAGDIEALAARPDVGFALPRTRQIAATADLLDPDGRALAVEMVPTAAGDPLLGHVAAPTGVRDVLLSQTAAQKLHAQAGQPLVALISRQDAGQVQTQRVTLQVAGILPIAAFQRDAIFAPLVLLEAAEDYRDGRAVPALGWAGSAPGSERVYPAFRLYARDLAGVEPLRQYFAGLGLSVATQAGAIEQVQALSRRLSTVFWLIAGLACGGAFAAIAAGTLAAVERKRRALAVLRLLGLRTTALLAFVLLQALYSAFLAALLAVMVYAAGAAVLNTLFDQLASHLLPAHLAIALLAILAVSLLAAMAGGWRVTRLQPAQGIRDV</sequence>
<evidence type="ECO:0000256" key="5">
    <source>
        <dbReference type="ARBA" id="ARBA00022989"/>
    </source>
</evidence>
<name>A0A7D5D437_9PSED</name>
<feature type="domain" description="ABC3 transporter permease C-terminal" evidence="8">
    <location>
        <begin position="272"/>
        <end position="386"/>
    </location>
</feature>
<keyword evidence="5 7" id="KW-1133">Transmembrane helix</keyword>